<gene>
    <name evidence="3" type="ORF">EGN73_06545</name>
</gene>
<organism evidence="3 4">
    <name type="scientific">Arthrospiribacter ruber</name>
    <dbReference type="NCBI Taxonomy" id="2487934"/>
    <lineage>
        <taxon>Bacteria</taxon>
        <taxon>Pseudomonadati</taxon>
        <taxon>Bacteroidota</taxon>
        <taxon>Cytophagia</taxon>
        <taxon>Cytophagales</taxon>
        <taxon>Cyclobacteriaceae</taxon>
        <taxon>Arthrospiribacter</taxon>
    </lineage>
</organism>
<evidence type="ECO:0000256" key="2">
    <source>
        <dbReference type="SAM" id="SignalP"/>
    </source>
</evidence>
<proteinExistence type="predicted"/>
<evidence type="ECO:0000256" key="1">
    <source>
        <dbReference type="SAM" id="MobiDB-lite"/>
    </source>
</evidence>
<evidence type="ECO:0000313" key="3">
    <source>
        <dbReference type="EMBL" id="MBW3467471.1"/>
    </source>
</evidence>
<feature type="signal peptide" evidence="2">
    <location>
        <begin position="1"/>
        <end position="21"/>
    </location>
</feature>
<reference evidence="3 4" key="1">
    <citation type="journal article" date="2020" name="Syst. Appl. Microbiol.">
        <title>Arthrospiribacter ruber gen. nov., sp. nov., a novel bacterium isolated from Arthrospira cultures.</title>
        <authorList>
            <person name="Waleron M."/>
            <person name="Misztak A."/>
            <person name="Waleron M.M."/>
            <person name="Furmaniak M."/>
            <person name="Mrozik A."/>
            <person name="Waleron K."/>
        </authorList>
    </citation>
    <scope>NUCLEOTIDE SEQUENCE [LARGE SCALE GENOMIC DNA]</scope>
    <source>
        <strain evidence="3 4">DPMB0001</strain>
    </source>
</reference>
<keyword evidence="2" id="KW-0732">Signal</keyword>
<dbReference type="AlphaFoldDB" id="A0A951M9C7"/>
<feature type="region of interest" description="Disordered" evidence="1">
    <location>
        <begin position="27"/>
        <end position="51"/>
    </location>
</feature>
<keyword evidence="4" id="KW-1185">Reference proteome</keyword>
<protein>
    <submittedName>
        <fullName evidence="3">Uncharacterized protein</fullName>
    </submittedName>
</protein>
<name>A0A951M9C7_9BACT</name>
<dbReference type="EMBL" id="RPHB01000003">
    <property type="protein sequence ID" value="MBW3467471.1"/>
    <property type="molecule type" value="Genomic_DNA"/>
</dbReference>
<comment type="caution">
    <text evidence="3">The sequence shown here is derived from an EMBL/GenBank/DDBJ whole genome shotgun (WGS) entry which is preliminary data.</text>
</comment>
<dbReference type="Proteomes" id="UP000727490">
    <property type="component" value="Unassembled WGS sequence"/>
</dbReference>
<dbReference type="RefSeq" id="WP_219287740.1">
    <property type="nucleotide sequence ID" value="NZ_RPHB01000003.1"/>
</dbReference>
<sequence>MKVRFNLLLLFSVLLFFNSCKDVEEPDLPPIIDNPDPDPDPDPDPQPTDYPTMDINVVFPENVSPDLEGAKVIGAFKEHPLQGNSSKVFVPQGKSQLAFLQDKDDNILLLGFINDKNKTLSIQSSAEALAFLGLGGFILPSSVQEKYPDEAASLPGMDEFKKKLAELYVSDNKLFETEKYIPALEDFSRPIYEKGEEIDIRARQINVGPTGYKSGIQVFDNDFQSILIRNQYLRVAYAYLYKLSFKDKEGTKTELIKSNSFNPSQSPAIFSEKAIDAANKSGGIMGVLTDHLAGNGMEVFMKETGPVSIPLGANESEAEYAVRVVGPTFNNFDQSRMTTTELEKYKELALETFFKEALLPAVTFIINKNLKVEGDDAWPMDLMNSITTTFIKEYPEILAKVEEGKYRDALKQTLEELFFNPTKDAVAGQLSGKLMDMIYSKYAKEPEFGNFYDDRELQTKRNIARFQKAFELIEAALTAWDAGRMIAHLTNALPIEQFLVTAREHDIKLLPEETSVTVFTNKDFTVETKTELSDGQAFLYKWSTSGTYGTIRDNIGNDGKSFENGQKTVTYRATASNIPDDAKETITVVAYVKQGQNESKIGEATATVSVKPARLEIKPDGVTLQGKEKQSLALYVEWANGDAFENASTFDYKYEWSTPGKYGKFDGSMINATTRNPRIIYQALDEDVEEAEEDLKVDIYMRRKDGGDWFKYHTAEGKVKIENDEKLKILHLPLTVFTSYHTNSQHGGGTNFLHASFPRSDDYERISVRFYGYKRTTIPSSEGRAFSWDTEVGAPIRINLNNQVSADRYIDKVPDNLIAIYYLTNSAASGTRVPELAAGLQTFGGQVEVKIRLK</sequence>
<feature type="chain" id="PRO_5037281123" evidence="2">
    <location>
        <begin position="22"/>
        <end position="854"/>
    </location>
</feature>
<evidence type="ECO:0000313" key="4">
    <source>
        <dbReference type="Proteomes" id="UP000727490"/>
    </source>
</evidence>
<accession>A0A951M9C7</accession>